<dbReference type="GO" id="GO:0016887">
    <property type="term" value="F:ATP hydrolysis activity"/>
    <property type="evidence" value="ECO:0007669"/>
    <property type="project" value="InterPro"/>
</dbReference>
<keyword evidence="16" id="KW-0539">Nucleus</keyword>
<dbReference type="GO" id="GO:0070192">
    <property type="term" value="P:chromosome organization involved in meiotic cell cycle"/>
    <property type="evidence" value="ECO:0007669"/>
    <property type="project" value="TreeGrafter"/>
</dbReference>
<evidence type="ECO:0000256" key="17">
    <source>
        <dbReference type="ARBA" id="ARBA00023254"/>
    </source>
</evidence>
<evidence type="ECO:0000256" key="4">
    <source>
        <dbReference type="ARBA" id="ARBA00009439"/>
    </source>
</evidence>
<dbReference type="GO" id="GO:0000722">
    <property type="term" value="P:telomere maintenance via recombination"/>
    <property type="evidence" value="ECO:0007669"/>
    <property type="project" value="UniProtKB-ARBA"/>
</dbReference>
<evidence type="ECO:0000256" key="19">
    <source>
        <dbReference type="SAM" id="Coils"/>
    </source>
</evidence>
<dbReference type="PANTHER" id="PTHR18867:SF12">
    <property type="entry name" value="DNA REPAIR PROTEIN RAD50"/>
    <property type="match status" value="1"/>
</dbReference>
<keyword evidence="12" id="KW-0067">ATP-binding</keyword>
<dbReference type="InterPro" id="IPR004584">
    <property type="entry name" value="Rad50_eukaryotes"/>
</dbReference>
<evidence type="ECO:0000313" key="21">
    <source>
        <dbReference type="EMBL" id="EMG50429.1"/>
    </source>
</evidence>
<keyword evidence="9" id="KW-0227">DNA damage</keyword>
<evidence type="ECO:0000256" key="13">
    <source>
        <dbReference type="ARBA" id="ARBA00022842"/>
    </source>
</evidence>
<evidence type="ECO:0000256" key="16">
    <source>
        <dbReference type="ARBA" id="ARBA00023242"/>
    </source>
</evidence>
<comment type="similarity">
    <text evidence="4">Belongs to the SMC family. RAD50 subfamily.</text>
</comment>
<feature type="coiled-coil region" evidence="19">
    <location>
        <begin position="224"/>
        <end position="345"/>
    </location>
</feature>
<dbReference type="NCBIfam" id="TIGR00606">
    <property type="entry name" value="rad50"/>
    <property type="match status" value="1"/>
</dbReference>
<dbReference type="GO" id="GO:0000725">
    <property type="term" value="P:recombinational repair"/>
    <property type="evidence" value="ECO:0007669"/>
    <property type="project" value="UniProtKB-ARBA"/>
</dbReference>
<dbReference type="InterPro" id="IPR027417">
    <property type="entry name" value="P-loop_NTPase"/>
</dbReference>
<keyword evidence="6" id="KW-0158">Chromosome</keyword>
<evidence type="ECO:0000256" key="12">
    <source>
        <dbReference type="ARBA" id="ARBA00022840"/>
    </source>
</evidence>
<dbReference type="GO" id="GO:0000794">
    <property type="term" value="C:condensed nuclear chromosome"/>
    <property type="evidence" value="ECO:0007669"/>
    <property type="project" value="TreeGrafter"/>
</dbReference>
<keyword evidence="15" id="KW-0234">DNA repair</keyword>
<keyword evidence="7" id="KW-0479">Metal-binding</keyword>
<evidence type="ECO:0000259" key="20">
    <source>
        <dbReference type="Pfam" id="PF13476"/>
    </source>
</evidence>
<keyword evidence="11" id="KW-0862">Zinc</keyword>
<evidence type="ECO:0000256" key="1">
    <source>
        <dbReference type="ARBA" id="ARBA00001947"/>
    </source>
</evidence>
<accession>M3K6H7</accession>
<dbReference type="Proteomes" id="UP000011777">
    <property type="component" value="Unassembled WGS sequence"/>
</dbReference>
<dbReference type="SUPFAM" id="SSF52540">
    <property type="entry name" value="P-loop containing nucleoside triphosphate hydrolases"/>
    <property type="match status" value="2"/>
</dbReference>
<dbReference type="GO" id="GO:0043047">
    <property type="term" value="F:single-stranded telomeric DNA binding"/>
    <property type="evidence" value="ECO:0007669"/>
    <property type="project" value="TreeGrafter"/>
</dbReference>
<keyword evidence="13" id="KW-0460">Magnesium</keyword>
<evidence type="ECO:0000256" key="15">
    <source>
        <dbReference type="ARBA" id="ARBA00023204"/>
    </source>
</evidence>
<evidence type="ECO:0000256" key="18">
    <source>
        <dbReference type="ARBA" id="ARBA00049360"/>
    </source>
</evidence>
<dbReference type="STRING" id="1245528.M3K6H7"/>
<dbReference type="Gene3D" id="3.40.50.300">
    <property type="entry name" value="P-loop containing nucleotide triphosphate hydrolases"/>
    <property type="match status" value="2"/>
</dbReference>
<keyword evidence="17" id="KW-0469">Meiosis</keyword>
<organism evidence="21 22">
    <name type="scientific">Candida maltosa (strain Xu316)</name>
    <name type="common">Yeast</name>
    <dbReference type="NCBI Taxonomy" id="1245528"/>
    <lineage>
        <taxon>Eukaryota</taxon>
        <taxon>Fungi</taxon>
        <taxon>Dikarya</taxon>
        <taxon>Ascomycota</taxon>
        <taxon>Saccharomycotina</taxon>
        <taxon>Pichiomycetes</taxon>
        <taxon>Debaryomycetaceae</taxon>
        <taxon>Candida/Lodderomyces clade</taxon>
        <taxon>Candida</taxon>
    </lineage>
</organism>
<keyword evidence="22" id="KW-1185">Reference proteome</keyword>
<dbReference type="GO" id="GO:0006303">
    <property type="term" value="P:double-strand break repair via nonhomologous end joining"/>
    <property type="evidence" value="ECO:0007669"/>
    <property type="project" value="UniProtKB-ARBA"/>
</dbReference>
<reference evidence="21 22" key="1">
    <citation type="submission" date="2013-02" db="EMBL/GenBank/DDBJ databases">
        <title>Genome sequence of Candida maltosa Xu316, a potential industrial strain for xylitol and ethanol production.</title>
        <authorList>
            <person name="Yu J."/>
            <person name="Wang Q."/>
            <person name="Geng X."/>
            <person name="Bao W."/>
            <person name="He P."/>
            <person name="Cai J."/>
        </authorList>
    </citation>
    <scope>NUCLEOTIDE SEQUENCE [LARGE SCALE GENOMIC DNA]</scope>
    <source>
        <strain evidence="22">Xu316</strain>
    </source>
</reference>
<dbReference type="eggNOG" id="KOG0962">
    <property type="taxonomic scope" value="Eukaryota"/>
</dbReference>
<feature type="coiled-coil region" evidence="19">
    <location>
        <begin position="635"/>
        <end position="669"/>
    </location>
</feature>
<sequence length="1307" mass="148715">MSSIYKLSIKGIRAFEGESDEAIQFGFPLTLICGQNGCGKTTIIECLKYATTGTLPPNSKGGAFVHDPNLSSRSVVNGQIKLAFKNLNGKSMITTRSVQANSKSSKSASGATVTFKTLEGQLALIESGEKISISSKNAELDAQIPMYLGASPAILENVIFCHQDESLWPLSEPAALKKKFDDIFEASKFTKVLDNLKTIKKDMSTDIKLIEQSVNHLKIDKDRAKKVQDKLALMNESSEKYTEEIADLNIQIEKKEQEAEDLFATNQEFQKTISDYENLLIKKQTLEEQIDRTKRSIEILPDSDEELMNKQDNFEEITEEKNQKVEELKEQSQIASNDLKKKTGRYNELIRLDGSLKAKKAEYDQNVTQLKEIMVDNAEEFNVQIFNDTAKDTANFKYELEKTHKLVIGEQKRLISDNKRAEAEKQQQLQDVINSISREEQHREYAANEIQTNTQKLLGLKRKVEAGSNDESELVEKRRELEITNNLLQEKKDSNEVKLFDNKVSECNTEISKLEFELDELAKKLSTSNKQSELRSKLTFLEDSIKTKKLEMSKILGSAEDTFLKIVGTKLDVDVSEALLNQKISNLEFEHEDQQKKVISLESSLKVTKESLASAQKAFDDNQTKISSLKETITKVISEDEIKDYENIVSELEENFQNVSEDVNSAEVTKDFKSSAIEMAEKSKCCLLCKRMFEESGLEAFIKDLKQSVDESKIQRIREQSYEMKKELDDTKSVNLQVVNYRDCLANVSSLESKIKDLQLKSFTIDKDLVEETKKFKSIKESLDAAVQLKKPISDATRINIEIQDVDIQVDELNEDLGEFGSVVASVSDLQKQQQDTNLKVKEYRSKLNDYTESKYKVQRELQRLENKVKDVKLQISNLERSLAEVTSIKTNIAETEAAIHKSEEKLETIKDSLMKLQLDKEEKSTALKQVQEQNEATEETMATKVQSVSGVLSSFSSLNEAISYFETNVASKYEENSTKMQELSEEIDALSQKIEEYSSQIVALDKEIMDASRVKHNVLANIDYRGQLSRLEETDTQLNSMDIENAQARKEEYQEKSRKLREALSTLNADHAGKIGEVKQIKDQITGLKKELETEYKNVNQTYHEEWIKLQTNMLVSNDIQNYSKALDNAIMKYHSIKMEEINRILMELWSQTYKGSDITTIAIKSDVNLQAKGNRSYNYRVVMMKDSSELDMRGRCSAGQKVLASILIRLALAECFGANCGMIALDEPTTNLDAQNSEALAAALNKIIEYRKAQSNFQLIVITHDEKFLAHMQADRFADHFYKIQRDERAKSRIYSLPIGRIQDD</sequence>
<evidence type="ECO:0000256" key="2">
    <source>
        <dbReference type="ARBA" id="ARBA00004123"/>
    </source>
</evidence>
<dbReference type="GO" id="GO:0030870">
    <property type="term" value="C:Mre11 complex"/>
    <property type="evidence" value="ECO:0007669"/>
    <property type="project" value="InterPro"/>
</dbReference>
<feature type="coiled-coil region" evidence="19">
    <location>
        <begin position="796"/>
        <end position="948"/>
    </location>
</feature>
<evidence type="ECO:0000256" key="11">
    <source>
        <dbReference type="ARBA" id="ARBA00022833"/>
    </source>
</evidence>
<comment type="catalytic activity">
    <reaction evidence="18">
        <text>ATP + H2O = ADP + phosphate + H(+)</text>
        <dbReference type="Rhea" id="RHEA:13065"/>
        <dbReference type="ChEBI" id="CHEBI:15377"/>
        <dbReference type="ChEBI" id="CHEBI:15378"/>
        <dbReference type="ChEBI" id="CHEBI:30616"/>
        <dbReference type="ChEBI" id="CHEBI:43474"/>
        <dbReference type="ChEBI" id="CHEBI:456216"/>
    </reaction>
</comment>
<dbReference type="GO" id="GO:0003691">
    <property type="term" value="F:double-stranded telomeric DNA binding"/>
    <property type="evidence" value="ECO:0007669"/>
    <property type="project" value="TreeGrafter"/>
</dbReference>
<keyword evidence="8" id="KW-0547">Nucleotide-binding</keyword>
<dbReference type="FunFam" id="3.40.50.300:FF:000593">
    <property type="entry name" value="DNA repair protein RAD50"/>
    <property type="match status" value="1"/>
</dbReference>
<dbReference type="GO" id="GO:0051880">
    <property type="term" value="F:G-quadruplex DNA binding"/>
    <property type="evidence" value="ECO:0007669"/>
    <property type="project" value="TreeGrafter"/>
</dbReference>
<dbReference type="InterPro" id="IPR038729">
    <property type="entry name" value="Rad50/SbcC_AAA"/>
</dbReference>
<evidence type="ECO:0000256" key="9">
    <source>
        <dbReference type="ARBA" id="ARBA00022763"/>
    </source>
</evidence>
<evidence type="ECO:0000256" key="14">
    <source>
        <dbReference type="ARBA" id="ARBA00023054"/>
    </source>
</evidence>
<dbReference type="OMA" id="FSDYYYR"/>
<dbReference type="OrthoDB" id="18797at2759"/>
<protein>
    <recommendedName>
        <fullName evidence="5">DNA repair protein RAD50</fullName>
    </recommendedName>
</protein>
<feature type="domain" description="Rad50/SbcC-type AAA" evidence="20">
    <location>
        <begin position="6"/>
        <end position="258"/>
    </location>
</feature>
<comment type="caution">
    <text evidence="21">The sequence shown here is derived from an EMBL/GenBank/DDBJ whole genome shotgun (WGS) entry which is preliminary data.</text>
</comment>
<dbReference type="GO" id="GO:0046872">
    <property type="term" value="F:metal ion binding"/>
    <property type="evidence" value="ECO:0007669"/>
    <property type="project" value="UniProtKB-KW"/>
</dbReference>
<dbReference type="EMBL" id="AOGT01000276">
    <property type="protein sequence ID" value="EMG50429.1"/>
    <property type="molecule type" value="Genomic_DNA"/>
</dbReference>
<gene>
    <name evidence="21" type="ORF">G210_4528</name>
</gene>
<comment type="cofactor">
    <cofactor evidence="1">
        <name>Zn(2+)</name>
        <dbReference type="ChEBI" id="CHEBI:29105"/>
    </cofactor>
</comment>
<evidence type="ECO:0000256" key="10">
    <source>
        <dbReference type="ARBA" id="ARBA00022801"/>
    </source>
</evidence>
<dbReference type="HOGENOM" id="CLU_006184_0_0_1"/>
<dbReference type="GO" id="GO:0007004">
    <property type="term" value="P:telomere maintenance via telomerase"/>
    <property type="evidence" value="ECO:0007669"/>
    <property type="project" value="TreeGrafter"/>
</dbReference>
<evidence type="ECO:0000256" key="5">
    <source>
        <dbReference type="ARBA" id="ARBA00017893"/>
    </source>
</evidence>
<dbReference type="Pfam" id="PF13558">
    <property type="entry name" value="SbcC_Walker_B"/>
    <property type="match status" value="1"/>
</dbReference>
<name>M3K6H7_CANMX</name>
<feature type="coiled-coil region" evidence="19">
    <location>
        <begin position="974"/>
        <end position="1103"/>
    </location>
</feature>
<evidence type="ECO:0000256" key="6">
    <source>
        <dbReference type="ARBA" id="ARBA00022454"/>
    </source>
</evidence>
<dbReference type="GO" id="GO:0007127">
    <property type="term" value="P:meiosis I"/>
    <property type="evidence" value="ECO:0007669"/>
    <property type="project" value="UniProtKB-ARBA"/>
</dbReference>
<evidence type="ECO:0000256" key="7">
    <source>
        <dbReference type="ARBA" id="ARBA00022723"/>
    </source>
</evidence>
<dbReference type="PANTHER" id="PTHR18867">
    <property type="entry name" value="RAD50"/>
    <property type="match status" value="1"/>
</dbReference>
<feature type="coiled-coil region" evidence="19">
    <location>
        <begin position="471"/>
        <end position="531"/>
    </location>
</feature>
<comment type="subcellular location">
    <subcellularLocation>
        <location evidence="3">Chromosome</location>
    </subcellularLocation>
    <subcellularLocation>
        <location evidence="2">Nucleus</location>
    </subcellularLocation>
</comment>
<keyword evidence="10" id="KW-0378">Hydrolase</keyword>
<proteinExistence type="inferred from homology"/>
<dbReference type="Gene3D" id="1.10.287.1490">
    <property type="match status" value="1"/>
</dbReference>
<dbReference type="FunFam" id="3.40.50.300:FF:001195">
    <property type="entry name" value="DNA repair protein rad50"/>
    <property type="match status" value="1"/>
</dbReference>
<dbReference type="Pfam" id="PF13476">
    <property type="entry name" value="AAA_23"/>
    <property type="match status" value="1"/>
</dbReference>
<evidence type="ECO:0000256" key="8">
    <source>
        <dbReference type="ARBA" id="ARBA00022741"/>
    </source>
</evidence>
<evidence type="ECO:0000256" key="3">
    <source>
        <dbReference type="ARBA" id="ARBA00004286"/>
    </source>
</evidence>
<evidence type="ECO:0000313" key="22">
    <source>
        <dbReference type="Proteomes" id="UP000011777"/>
    </source>
</evidence>
<keyword evidence="14 19" id="KW-0175">Coiled coil</keyword>
<dbReference type="GO" id="GO:0005524">
    <property type="term" value="F:ATP binding"/>
    <property type="evidence" value="ECO:0007669"/>
    <property type="project" value="UniProtKB-KW"/>
</dbReference>